<protein>
    <submittedName>
        <fullName evidence="1">Uncharacterized protein</fullName>
    </submittedName>
</protein>
<reference evidence="1 2" key="1">
    <citation type="submission" date="2014-06" db="EMBL/GenBank/DDBJ databases">
        <authorList>
            <person name="Ngugi D.K."/>
            <person name="Blom J."/>
            <person name="Alam I."/>
            <person name="Rashid M."/>
            <person name="Baalawi W."/>
            <person name="Zhang G."/>
            <person name="Hikmawan T."/>
            <person name="Guan Y."/>
            <person name="Antunes A."/>
            <person name="Siam R."/>
            <person name="El-Dorry H."/>
            <person name="Bajic V."/>
            <person name="Stingl U."/>
        </authorList>
    </citation>
    <scope>NUCLEOTIDE SEQUENCE [LARGE SCALE GENOMIC DNA]</scope>
    <source>
        <strain evidence="1">SCGC AAA799-D11</strain>
    </source>
</reference>
<proteinExistence type="predicted"/>
<comment type="caution">
    <text evidence="1">The sequence shown here is derived from an EMBL/GenBank/DDBJ whole genome shotgun (WGS) entry which is preliminary data.</text>
</comment>
<keyword evidence="2" id="KW-1185">Reference proteome</keyword>
<dbReference type="Proteomes" id="UP000029386">
    <property type="component" value="Unassembled WGS sequence"/>
</dbReference>
<dbReference type="AlphaFoldDB" id="A0A087RSJ9"/>
<organism evidence="1 2">
    <name type="scientific">Marine Group I thaumarchaeote SCGC AAA799-D11</name>
    <dbReference type="NCBI Taxonomy" id="1502291"/>
    <lineage>
        <taxon>Archaea</taxon>
        <taxon>Nitrososphaerota</taxon>
        <taxon>Marine Group I</taxon>
    </lineage>
</organism>
<sequence>MDELIKHVVFSKLYDKKNHIRFEVVFTENIVVRFLEALYNKDSISLHWAPTMTTNWLKTNSNEIDDDEFNFQIADVVNLILSYHLFDKLKNPEDIQKTPFIIQRNAFQAMIHIHKELADARKIFDSKFIESYGISDTFEINKRISKKHPKQGMSHA</sequence>
<evidence type="ECO:0000313" key="1">
    <source>
        <dbReference type="EMBL" id="KFM16453.1"/>
    </source>
</evidence>
<dbReference type="EMBL" id="JOSY01000020">
    <property type="protein sequence ID" value="KFM16453.1"/>
    <property type="molecule type" value="Genomic_DNA"/>
</dbReference>
<accession>A0A087RSJ9</accession>
<evidence type="ECO:0000313" key="2">
    <source>
        <dbReference type="Proteomes" id="UP000029386"/>
    </source>
</evidence>
<gene>
    <name evidence="1" type="ORF">AAA799D11_00666</name>
</gene>
<name>A0A087RSJ9_9ARCH</name>
<dbReference type="STRING" id="1502291.AAA799D11_00666"/>